<proteinExistence type="inferred from homology"/>
<dbReference type="InterPro" id="IPR011990">
    <property type="entry name" value="TPR-like_helical_dom_sf"/>
</dbReference>
<protein>
    <submittedName>
        <fullName evidence="8">SusD family protein</fullName>
    </submittedName>
</protein>
<organism evidence="8 9">
    <name type="scientific">Myroides marinus</name>
    <dbReference type="NCBI Taxonomy" id="703342"/>
    <lineage>
        <taxon>Bacteria</taxon>
        <taxon>Pseudomonadati</taxon>
        <taxon>Bacteroidota</taxon>
        <taxon>Flavobacteriia</taxon>
        <taxon>Flavobacteriales</taxon>
        <taxon>Flavobacteriaceae</taxon>
        <taxon>Myroides</taxon>
    </lineage>
</organism>
<feature type="domain" description="RagB/SusD" evidence="6">
    <location>
        <begin position="366"/>
        <end position="492"/>
    </location>
</feature>
<evidence type="ECO:0000256" key="1">
    <source>
        <dbReference type="ARBA" id="ARBA00004442"/>
    </source>
</evidence>
<dbReference type="Pfam" id="PF14322">
    <property type="entry name" value="SusD-like_3"/>
    <property type="match status" value="1"/>
</dbReference>
<dbReference type="Gene3D" id="1.25.40.390">
    <property type="match status" value="1"/>
</dbReference>
<feature type="domain" description="SusD-like N-terminal" evidence="7">
    <location>
        <begin position="23"/>
        <end position="214"/>
    </location>
</feature>
<dbReference type="InterPro" id="IPR012944">
    <property type="entry name" value="SusD_RagB_dom"/>
</dbReference>
<evidence type="ECO:0000256" key="3">
    <source>
        <dbReference type="ARBA" id="ARBA00022729"/>
    </source>
</evidence>
<keyword evidence="4" id="KW-0472">Membrane</keyword>
<dbReference type="PROSITE" id="PS51257">
    <property type="entry name" value="PROKAR_LIPOPROTEIN"/>
    <property type="match status" value="1"/>
</dbReference>
<dbReference type="InterPro" id="IPR033985">
    <property type="entry name" value="SusD-like_N"/>
</dbReference>
<gene>
    <name evidence="8" type="ORF">SAMN04488018_102225</name>
</gene>
<evidence type="ECO:0000313" key="8">
    <source>
        <dbReference type="EMBL" id="SEI60977.1"/>
    </source>
</evidence>
<evidence type="ECO:0000256" key="5">
    <source>
        <dbReference type="ARBA" id="ARBA00023237"/>
    </source>
</evidence>
<dbReference type="Pfam" id="PF07980">
    <property type="entry name" value="SusD_RagB"/>
    <property type="match status" value="1"/>
</dbReference>
<evidence type="ECO:0000259" key="7">
    <source>
        <dbReference type="Pfam" id="PF14322"/>
    </source>
</evidence>
<reference evidence="8 9" key="1">
    <citation type="submission" date="2016-10" db="EMBL/GenBank/DDBJ databases">
        <authorList>
            <person name="de Groot N.N."/>
        </authorList>
    </citation>
    <scope>NUCLEOTIDE SEQUENCE [LARGE SCALE GENOMIC DNA]</scope>
    <source>
        <strain evidence="8 9">DSM 23048</strain>
    </source>
</reference>
<evidence type="ECO:0000256" key="4">
    <source>
        <dbReference type="ARBA" id="ARBA00023136"/>
    </source>
</evidence>
<dbReference type="EMBL" id="FNYS01000002">
    <property type="protein sequence ID" value="SEI60977.1"/>
    <property type="molecule type" value="Genomic_DNA"/>
</dbReference>
<keyword evidence="5" id="KW-0998">Cell outer membrane</keyword>
<evidence type="ECO:0000256" key="2">
    <source>
        <dbReference type="ARBA" id="ARBA00006275"/>
    </source>
</evidence>
<dbReference type="GeneID" id="82255915"/>
<accession>A0A1H6S880</accession>
<dbReference type="Proteomes" id="UP000183077">
    <property type="component" value="Unassembled WGS sequence"/>
</dbReference>
<dbReference type="GO" id="GO:0009279">
    <property type="term" value="C:cell outer membrane"/>
    <property type="evidence" value="ECO:0007669"/>
    <property type="project" value="UniProtKB-SubCell"/>
</dbReference>
<evidence type="ECO:0000313" key="9">
    <source>
        <dbReference type="Proteomes" id="UP000183077"/>
    </source>
</evidence>
<comment type="subcellular location">
    <subcellularLocation>
        <location evidence="1">Cell outer membrane</location>
    </subcellularLocation>
</comment>
<evidence type="ECO:0000259" key="6">
    <source>
        <dbReference type="Pfam" id="PF07980"/>
    </source>
</evidence>
<dbReference type="AlphaFoldDB" id="A0A1H6S880"/>
<dbReference type="RefSeq" id="WP_074744685.1">
    <property type="nucleotide sequence ID" value="NZ_FNYS01000002.1"/>
</dbReference>
<name>A0A1H6S880_9FLAO</name>
<keyword evidence="3" id="KW-0732">Signal</keyword>
<comment type="similarity">
    <text evidence="2">Belongs to the SusD family.</text>
</comment>
<dbReference type="SUPFAM" id="SSF48452">
    <property type="entry name" value="TPR-like"/>
    <property type="match status" value="1"/>
</dbReference>
<sequence>MKIKYIKYALLSTVLALGSCSKDYLDTLPTNQTAPENVFKTTETVAMAVNGLAKIMTAQHNAQGYNGEGTIKLHYGEMPGNNSRKDILSAVANFEYLENTNHAHNSYPWHYYYMLITNANAIIDKVDGVDGPANEKKYLKAQALAFRSYAYTMLVQLYGNRWVDSNKGETKSVILRLTLNDPKEMPLSPLKEVYAQIYKDLDLAIQLFEESGYKRAGTNNFMIDLNVVHAIYARAALNKQDYTVALKEAGLAKKGYPLMSVADYKDGFSNPNKEWIWSSYGATDEQLHYFSYGAYIGYNSNASAVRNSPSRISKELYETIPASDIRKGLFMDPTGYSDKDFSVDSGLTVTKSPLDLNIRSKFPDIASDARTAAYMQVKIKNNANPGVGHINHFRSSEMYLIEAEALHFLGRDSEAAKLLEELTRSSGRDANYTCSKSGKELFEEIVKYRGIELWGEGFDWFDYKRWNRTISRKLGSDGGNASPTFAKEFTPEMNNKWTWRIPKKESDFNPNI</sequence>